<gene>
    <name evidence="2" type="ORF">BU26DRAFT_598801</name>
</gene>
<keyword evidence="3" id="KW-1185">Reference proteome</keyword>
<organism evidence="2 3">
    <name type="scientific">Trematosphaeria pertusa</name>
    <dbReference type="NCBI Taxonomy" id="390896"/>
    <lineage>
        <taxon>Eukaryota</taxon>
        <taxon>Fungi</taxon>
        <taxon>Dikarya</taxon>
        <taxon>Ascomycota</taxon>
        <taxon>Pezizomycotina</taxon>
        <taxon>Dothideomycetes</taxon>
        <taxon>Pleosporomycetidae</taxon>
        <taxon>Pleosporales</taxon>
        <taxon>Massarineae</taxon>
        <taxon>Trematosphaeriaceae</taxon>
        <taxon>Trematosphaeria</taxon>
    </lineage>
</organism>
<accession>A0A6A6IZJ9</accession>
<dbReference type="EMBL" id="ML987189">
    <property type="protein sequence ID" value="KAF2256005.1"/>
    <property type="molecule type" value="Genomic_DNA"/>
</dbReference>
<reference evidence="2" key="1">
    <citation type="journal article" date="2020" name="Stud. Mycol.">
        <title>101 Dothideomycetes genomes: a test case for predicting lifestyles and emergence of pathogens.</title>
        <authorList>
            <person name="Haridas S."/>
            <person name="Albert R."/>
            <person name="Binder M."/>
            <person name="Bloem J."/>
            <person name="Labutti K."/>
            <person name="Salamov A."/>
            <person name="Andreopoulos B."/>
            <person name="Baker S."/>
            <person name="Barry K."/>
            <person name="Bills G."/>
            <person name="Bluhm B."/>
            <person name="Cannon C."/>
            <person name="Castanera R."/>
            <person name="Culley D."/>
            <person name="Daum C."/>
            <person name="Ezra D."/>
            <person name="Gonzalez J."/>
            <person name="Henrissat B."/>
            <person name="Kuo A."/>
            <person name="Liang C."/>
            <person name="Lipzen A."/>
            <person name="Lutzoni F."/>
            <person name="Magnuson J."/>
            <person name="Mondo S."/>
            <person name="Nolan M."/>
            <person name="Ohm R."/>
            <person name="Pangilinan J."/>
            <person name="Park H.-J."/>
            <person name="Ramirez L."/>
            <person name="Alfaro M."/>
            <person name="Sun H."/>
            <person name="Tritt A."/>
            <person name="Yoshinaga Y."/>
            <person name="Zwiers L.-H."/>
            <person name="Turgeon B."/>
            <person name="Goodwin S."/>
            <person name="Spatafora J."/>
            <person name="Crous P."/>
            <person name="Grigoriev I."/>
        </authorList>
    </citation>
    <scope>NUCLEOTIDE SEQUENCE</scope>
    <source>
        <strain evidence="2">CBS 122368</strain>
    </source>
</reference>
<dbReference type="AlphaFoldDB" id="A0A6A6IZJ9"/>
<evidence type="ECO:0000256" key="1">
    <source>
        <dbReference type="SAM" id="SignalP"/>
    </source>
</evidence>
<dbReference type="GeneID" id="54588383"/>
<keyword evidence="1" id="KW-0732">Signal</keyword>
<evidence type="ECO:0000313" key="3">
    <source>
        <dbReference type="Proteomes" id="UP000800094"/>
    </source>
</evidence>
<feature type="chain" id="PRO_5025652798" evidence="1">
    <location>
        <begin position="19"/>
        <end position="241"/>
    </location>
</feature>
<proteinExistence type="predicted"/>
<evidence type="ECO:0000313" key="2">
    <source>
        <dbReference type="EMBL" id="KAF2256005.1"/>
    </source>
</evidence>
<protein>
    <submittedName>
        <fullName evidence="2">Uncharacterized protein</fullName>
    </submittedName>
</protein>
<sequence>MHLLLLATTLLLSRVTAAAPASQDPTAHTEDVEISGHVYRADRVMMELRTGIGCAPIYPEAISYMLNAGHVCRFYSGGCIPEKEIVQATGPAYAYATPHAVAYECSRVVDKEARGVAAVNEEIPPKIGLVVVQDASVEELTTKLACNRLSGLATWYLVEAGYTCIFWSGDCVIEKEVAKATGPNFGNLLPNAVSYTCVEPADSLRRGVALREHDVPAELVVKQAMHREERGLGGLRFEGGR</sequence>
<dbReference type="Proteomes" id="UP000800094">
    <property type="component" value="Unassembled WGS sequence"/>
</dbReference>
<name>A0A6A6IZJ9_9PLEO</name>
<feature type="non-terminal residue" evidence="2">
    <location>
        <position position="1"/>
    </location>
</feature>
<feature type="signal peptide" evidence="1">
    <location>
        <begin position="1"/>
        <end position="18"/>
    </location>
</feature>
<dbReference type="RefSeq" id="XP_033691009.1">
    <property type="nucleotide sequence ID" value="XM_033835053.1"/>
</dbReference>